<dbReference type="EMBL" id="QGTW01000006">
    <property type="protein sequence ID" value="PWW28200.1"/>
    <property type="molecule type" value="Genomic_DNA"/>
</dbReference>
<dbReference type="AlphaFoldDB" id="A0A2V2ZWY7"/>
<evidence type="ECO:0000313" key="1">
    <source>
        <dbReference type="EMBL" id="PWW28200.1"/>
    </source>
</evidence>
<name>A0A2V2ZWY7_9BACI</name>
<accession>A0A2V2ZWY7</accession>
<sequence length="65" mass="7326">MWLKRFPCRAALRLAELNVGTMDIGLRFSVNKAEEIIGGKIIMKKNSRIPFFSFGKGGRLEAKRG</sequence>
<comment type="caution">
    <text evidence="1">The sequence shown here is derived from an EMBL/GenBank/DDBJ whole genome shotgun (WGS) entry which is preliminary data.</text>
</comment>
<organism evidence="1 2">
    <name type="scientific">Cytobacillus oceanisediminis</name>
    <dbReference type="NCBI Taxonomy" id="665099"/>
    <lineage>
        <taxon>Bacteria</taxon>
        <taxon>Bacillati</taxon>
        <taxon>Bacillota</taxon>
        <taxon>Bacilli</taxon>
        <taxon>Bacillales</taxon>
        <taxon>Bacillaceae</taxon>
        <taxon>Cytobacillus</taxon>
    </lineage>
</organism>
<evidence type="ECO:0000313" key="2">
    <source>
        <dbReference type="Proteomes" id="UP000247150"/>
    </source>
</evidence>
<dbReference type="Proteomes" id="UP000247150">
    <property type="component" value="Unassembled WGS sequence"/>
</dbReference>
<protein>
    <submittedName>
        <fullName evidence="1">Uncharacterized protein</fullName>
    </submittedName>
</protein>
<proteinExistence type="predicted"/>
<gene>
    <name evidence="1" type="ORF">DFO73_10614</name>
</gene>
<reference evidence="1 2" key="1">
    <citation type="submission" date="2018-05" db="EMBL/GenBank/DDBJ databases">
        <title>Freshwater and sediment microbial communities from various areas in North America, analyzing microbe dynamics in response to fracking.</title>
        <authorList>
            <person name="Lamendella R."/>
        </authorList>
    </citation>
    <scope>NUCLEOTIDE SEQUENCE [LARGE SCALE GENOMIC DNA]</scope>
    <source>
        <strain evidence="1 2">15_TX</strain>
    </source>
</reference>